<dbReference type="Proteomes" id="UP000267019">
    <property type="component" value="Unassembled WGS sequence"/>
</dbReference>
<dbReference type="SUPFAM" id="SSF55486">
    <property type="entry name" value="Metalloproteases ('zincins'), catalytic domain"/>
    <property type="match status" value="1"/>
</dbReference>
<sequence length="505" mass="57337">MTRRSPQEALERLLTRQRELAHIGQARSLMAWDLQTMIPPEGVPARARAVATLAAYGHRMLTDPETDADVAVLEEAARDGRLSGPPARMAVVLRREIDRLRKIPEDRYRRFAELTANGEAVWRRARAEDRFADFAPLLEEIVGLLREFVERWGYRGHPYNALLDVYEPGLTVARLDFLFARLEEGLTSLLARIERSGKEIPDAFRGGPFPRAAQEAFLREVLEAIGFSFARGRLDTSAHPFTMGIHPTDVRLTTRYAEDDLAYALYSAVHEGGHAIYEQNLPEELEPYVLMSAASLGVHESQSRFAENVLARSAPFWEYFAPRLVAHFPSLAGRTPEEFFRAANRVARSFIRTEADEVTYNLHVLLRYRLEKDLIAGTLAVRELPEAWRAEMRKLLGIEPPTDREGVLQDVHWSHGMVGYFPSYTLGNVYAAELLEALLRDVPDLWERVRVGDFAPILSWLRERVHTQGNLYDPPELLERATGKAPGPEALLRYLEAKMAEVYGL</sequence>
<protein>
    <recommendedName>
        <fullName evidence="1">Metal-dependent carboxypeptidase</fullName>
        <ecNumber evidence="1">3.4.17.19</ecNumber>
    </recommendedName>
</protein>
<comment type="cofactor">
    <cofactor evidence="2">
        <name>Zn(2+)</name>
        <dbReference type="ChEBI" id="CHEBI:29105"/>
    </cofactor>
    <text evidence="2">Binds 1 zinc ion per subunit.</text>
</comment>
<proteinExistence type="inferred from homology"/>
<dbReference type="OrthoDB" id="9772308at2"/>
<dbReference type="CDD" id="cd06460">
    <property type="entry name" value="M32_Taq"/>
    <property type="match status" value="1"/>
</dbReference>
<feature type="binding site" evidence="2">
    <location>
        <position position="274"/>
    </location>
    <ligand>
        <name>Zn(2+)</name>
        <dbReference type="ChEBI" id="CHEBI:29105"/>
        <note>catalytic</note>
    </ligand>
</feature>
<reference evidence="4 5" key="1">
    <citation type="submission" date="2018-10" db="EMBL/GenBank/DDBJ databases">
        <title>Genomic Encyclopedia of Type Strains, Phase IV (KMG-IV): sequencing the most valuable type-strain genomes for metagenomic binning, comparative biology and taxonomic classification.</title>
        <authorList>
            <person name="Goeker M."/>
        </authorList>
    </citation>
    <scope>NUCLEOTIDE SEQUENCE [LARGE SCALE GENOMIC DNA]</scope>
    <source>
        <strain evidence="4 5">DSM 22653</strain>
    </source>
</reference>
<evidence type="ECO:0000256" key="2">
    <source>
        <dbReference type="PIRSR" id="PIRSR006615-1"/>
    </source>
</evidence>
<dbReference type="PROSITE" id="PS52034">
    <property type="entry name" value="PEPTIDASE_M32"/>
    <property type="match status" value="1"/>
</dbReference>
<dbReference type="GO" id="GO:0046872">
    <property type="term" value="F:metal ion binding"/>
    <property type="evidence" value="ECO:0007669"/>
    <property type="project" value="UniProtKB-KW"/>
</dbReference>
<dbReference type="Gene3D" id="1.10.1370.30">
    <property type="match status" value="1"/>
</dbReference>
<keyword evidence="2" id="KW-0862">Zinc</keyword>
<feature type="binding site" evidence="2">
    <location>
        <position position="270"/>
    </location>
    <ligand>
        <name>Zn(2+)</name>
        <dbReference type="ChEBI" id="CHEBI:29105"/>
        <note>catalytic</note>
    </ligand>
</feature>
<keyword evidence="1" id="KW-0378">Hydrolase</keyword>
<name>A0A660KVJ9_9BACL</name>
<dbReference type="PRINTS" id="PR00998">
    <property type="entry name" value="CRBOXYPTASET"/>
</dbReference>
<comment type="function">
    <text evidence="1">Broad specificity carboxypetidase that releases amino acids sequentially from the C-terminus, including neutral, aromatic, polar and basic residues.</text>
</comment>
<evidence type="ECO:0000313" key="4">
    <source>
        <dbReference type="EMBL" id="RKQ85412.1"/>
    </source>
</evidence>
<accession>A0A660KVJ9</accession>
<dbReference type="EMBL" id="RBIJ01000002">
    <property type="protein sequence ID" value="RKQ85412.1"/>
    <property type="molecule type" value="Genomic_DNA"/>
</dbReference>
<keyword evidence="5" id="KW-1185">Reference proteome</keyword>
<feature type="binding site" evidence="2">
    <location>
        <position position="300"/>
    </location>
    <ligand>
        <name>Zn(2+)</name>
        <dbReference type="ChEBI" id="CHEBI:29105"/>
        <note>catalytic</note>
    </ligand>
</feature>
<evidence type="ECO:0000256" key="1">
    <source>
        <dbReference type="PIRNR" id="PIRNR006615"/>
    </source>
</evidence>
<keyword evidence="1" id="KW-0482">Metalloprotease</keyword>
<dbReference type="PANTHER" id="PTHR34217">
    <property type="entry name" value="METAL-DEPENDENT CARBOXYPEPTIDASE"/>
    <property type="match status" value="1"/>
</dbReference>
<comment type="caution">
    <text evidence="4">The sequence shown here is derived from an EMBL/GenBank/DDBJ whole genome shotgun (WGS) entry which is preliminary data.</text>
</comment>
<comment type="similarity">
    <text evidence="1">Belongs to the peptidase M32 family.</text>
</comment>
<keyword evidence="1 4" id="KW-0121">Carboxypeptidase</keyword>
<evidence type="ECO:0000313" key="5">
    <source>
        <dbReference type="Proteomes" id="UP000267019"/>
    </source>
</evidence>
<dbReference type="InterPro" id="IPR001333">
    <property type="entry name" value="Peptidase_M32_Taq"/>
</dbReference>
<dbReference type="PANTHER" id="PTHR34217:SF1">
    <property type="entry name" value="CARBOXYPEPTIDASE 1"/>
    <property type="match status" value="1"/>
</dbReference>
<keyword evidence="1" id="KW-0645">Protease</keyword>
<comment type="catalytic activity">
    <reaction evidence="1">
        <text>Release of a C-terminal amino acid with broad specificity, except for -Pro.</text>
        <dbReference type="EC" id="3.4.17.19"/>
    </reaction>
</comment>
<dbReference type="GO" id="GO:0006508">
    <property type="term" value="P:proteolysis"/>
    <property type="evidence" value="ECO:0007669"/>
    <property type="project" value="UniProtKB-UniRule"/>
</dbReference>
<dbReference type="GO" id="GO:0004181">
    <property type="term" value="F:metallocarboxypeptidase activity"/>
    <property type="evidence" value="ECO:0007669"/>
    <property type="project" value="UniProtKB-UniRule"/>
</dbReference>
<dbReference type="PIRSF" id="PIRSF006615">
    <property type="entry name" value="Zn_crbxpep_Taq"/>
    <property type="match status" value="1"/>
</dbReference>
<organism evidence="4 5">
    <name type="scientific">Brockia lithotrophica</name>
    <dbReference type="NCBI Taxonomy" id="933949"/>
    <lineage>
        <taxon>Bacteria</taxon>
        <taxon>Bacillati</taxon>
        <taxon>Bacillota</taxon>
        <taxon>Bacilli</taxon>
        <taxon>Bacillales</taxon>
        <taxon>Bacillales Family X. Incertae Sedis</taxon>
        <taxon>Brockia</taxon>
    </lineage>
</organism>
<dbReference type="RefSeq" id="WP_121444091.1">
    <property type="nucleotide sequence ID" value="NZ_RBIJ01000002.1"/>
</dbReference>
<keyword evidence="1 2" id="KW-0479">Metal-binding</keyword>
<dbReference type="AlphaFoldDB" id="A0A660KVJ9"/>
<gene>
    <name evidence="4" type="ORF">C7438_0792</name>
</gene>
<feature type="active site" description="Proton donor/acceptor" evidence="3">
    <location>
        <position position="271"/>
    </location>
</feature>
<dbReference type="Pfam" id="PF02074">
    <property type="entry name" value="Peptidase_M32"/>
    <property type="match status" value="1"/>
</dbReference>
<evidence type="ECO:0000256" key="3">
    <source>
        <dbReference type="PIRSR" id="PIRSR006615-2"/>
    </source>
</evidence>
<dbReference type="EC" id="3.4.17.19" evidence="1"/>